<protein>
    <submittedName>
        <fullName evidence="1">Uncharacterized protein</fullName>
    </submittedName>
</protein>
<dbReference type="AlphaFoldDB" id="A0A0F9JZI6"/>
<gene>
    <name evidence="1" type="ORF">LCGC14_1697370</name>
</gene>
<sequence>MFRLIKDSNDVVRHTKEVWVVEGNTRYHRPGTDVHVPYRYPCLEAVVLTYNYGSVPRFAYIYCYKTEAKRLVYPSTNKCRGANSFRFVENKNTLWELINVDLRPADMEIDRVQTRILDKVHRICNMNEAFPVLYTYINTTTARKTRLFRPIVLPLYTAKKLIYYKPPKKSKMVIAPSLSQEITQTQPTVIVQRQAVPIRNIYRGHMVINLSASTPGIIRFVQAVESDFVFREQHELDNMNIEMNGDLENVRDNDKRNYISRTLRAFTDWRKAQRRTNARRFPQEVLRDSVNQSLLKRAMLG</sequence>
<evidence type="ECO:0000313" key="1">
    <source>
        <dbReference type="EMBL" id="KKM15308.1"/>
    </source>
</evidence>
<organism evidence="1">
    <name type="scientific">marine sediment metagenome</name>
    <dbReference type="NCBI Taxonomy" id="412755"/>
    <lineage>
        <taxon>unclassified sequences</taxon>
        <taxon>metagenomes</taxon>
        <taxon>ecological metagenomes</taxon>
    </lineage>
</organism>
<reference evidence="1" key="1">
    <citation type="journal article" date="2015" name="Nature">
        <title>Complex archaea that bridge the gap between prokaryotes and eukaryotes.</title>
        <authorList>
            <person name="Spang A."/>
            <person name="Saw J.H."/>
            <person name="Jorgensen S.L."/>
            <person name="Zaremba-Niedzwiedzka K."/>
            <person name="Martijn J."/>
            <person name="Lind A.E."/>
            <person name="van Eijk R."/>
            <person name="Schleper C."/>
            <person name="Guy L."/>
            <person name="Ettema T.J."/>
        </authorList>
    </citation>
    <scope>NUCLEOTIDE SEQUENCE</scope>
</reference>
<dbReference type="EMBL" id="LAZR01014938">
    <property type="protein sequence ID" value="KKM15308.1"/>
    <property type="molecule type" value="Genomic_DNA"/>
</dbReference>
<accession>A0A0F9JZI6</accession>
<name>A0A0F9JZI6_9ZZZZ</name>
<comment type="caution">
    <text evidence="1">The sequence shown here is derived from an EMBL/GenBank/DDBJ whole genome shotgun (WGS) entry which is preliminary data.</text>
</comment>
<proteinExistence type="predicted"/>